<keyword evidence="5" id="KW-0645">Protease</keyword>
<keyword evidence="10 13" id="KW-1133">Transmembrane helix</keyword>
<dbReference type="GO" id="GO:0005886">
    <property type="term" value="C:plasma membrane"/>
    <property type="evidence" value="ECO:0007669"/>
    <property type="project" value="UniProtKB-SubCell"/>
</dbReference>
<keyword evidence="9" id="KW-0862">Zinc</keyword>
<feature type="domain" description="Peptidase M50" evidence="14">
    <location>
        <begin position="142"/>
        <end position="197"/>
    </location>
</feature>
<dbReference type="InterPro" id="IPR008915">
    <property type="entry name" value="Peptidase_M50"/>
</dbReference>
<comment type="subcellular location">
    <subcellularLocation>
        <location evidence="2">Cell membrane</location>
        <topology evidence="2">Multi-pass membrane protein</topology>
    </subcellularLocation>
</comment>
<keyword evidence="11" id="KW-0482">Metalloprotease</keyword>
<evidence type="ECO:0000256" key="1">
    <source>
        <dbReference type="ARBA" id="ARBA00001947"/>
    </source>
</evidence>
<organism evidence="15">
    <name type="scientific">uncultured delta proteobacterium</name>
    <dbReference type="NCBI Taxonomy" id="34034"/>
    <lineage>
        <taxon>Bacteria</taxon>
        <taxon>Deltaproteobacteria</taxon>
        <taxon>environmental samples</taxon>
    </lineage>
</organism>
<evidence type="ECO:0000256" key="12">
    <source>
        <dbReference type="ARBA" id="ARBA00023136"/>
    </source>
</evidence>
<evidence type="ECO:0000256" key="13">
    <source>
        <dbReference type="SAM" id="Phobius"/>
    </source>
</evidence>
<dbReference type="CDD" id="cd06158">
    <property type="entry name" value="S2P-M50_like_1"/>
    <property type="match status" value="1"/>
</dbReference>
<dbReference type="PANTHER" id="PTHR35864">
    <property type="entry name" value="ZINC METALLOPROTEASE MJ0611-RELATED"/>
    <property type="match status" value="1"/>
</dbReference>
<evidence type="ECO:0000256" key="6">
    <source>
        <dbReference type="ARBA" id="ARBA00022692"/>
    </source>
</evidence>
<accession>A0A212JZX5</accession>
<feature type="transmembrane region" description="Helical" evidence="13">
    <location>
        <begin position="101"/>
        <end position="128"/>
    </location>
</feature>
<dbReference type="InterPro" id="IPR052348">
    <property type="entry name" value="Metallopeptidase_M50B"/>
</dbReference>
<evidence type="ECO:0000256" key="2">
    <source>
        <dbReference type="ARBA" id="ARBA00004651"/>
    </source>
</evidence>
<comment type="cofactor">
    <cofactor evidence="1">
        <name>Zn(2+)</name>
        <dbReference type="ChEBI" id="CHEBI:29105"/>
    </cofactor>
</comment>
<reference evidence="15" key="1">
    <citation type="submission" date="2016-04" db="EMBL/GenBank/DDBJ databases">
        <authorList>
            <person name="Evans L.H."/>
            <person name="Alamgir A."/>
            <person name="Owens N."/>
            <person name="Weber N.D."/>
            <person name="Virtaneva K."/>
            <person name="Barbian K."/>
            <person name="Babar A."/>
            <person name="Rosenke K."/>
        </authorList>
    </citation>
    <scope>NUCLEOTIDE SEQUENCE</scope>
    <source>
        <strain evidence="15">86</strain>
    </source>
</reference>
<evidence type="ECO:0000256" key="3">
    <source>
        <dbReference type="ARBA" id="ARBA00007931"/>
    </source>
</evidence>
<evidence type="ECO:0000256" key="4">
    <source>
        <dbReference type="ARBA" id="ARBA00022475"/>
    </source>
</evidence>
<keyword evidence="8" id="KW-0378">Hydrolase</keyword>
<evidence type="ECO:0000313" key="15">
    <source>
        <dbReference type="EMBL" id="SBW05011.1"/>
    </source>
</evidence>
<protein>
    <submittedName>
        <fullName evidence="15">Peptidase M50</fullName>
    </submittedName>
</protein>
<evidence type="ECO:0000256" key="10">
    <source>
        <dbReference type="ARBA" id="ARBA00022989"/>
    </source>
</evidence>
<dbReference type="PANTHER" id="PTHR35864:SF1">
    <property type="entry name" value="ZINC METALLOPROTEASE YWHC-RELATED"/>
    <property type="match status" value="1"/>
</dbReference>
<comment type="similarity">
    <text evidence="3">Belongs to the peptidase M50B family.</text>
</comment>
<evidence type="ECO:0000259" key="14">
    <source>
        <dbReference type="Pfam" id="PF02163"/>
    </source>
</evidence>
<evidence type="ECO:0000256" key="5">
    <source>
        <dbReference type="ARBA" id="ARBA00022670"/>
    </source>
</evidence>
<dbReference type="GO" id="GO:0006508">
    <property type="term" value="P:proteolysis"/>
    <property type="evidence" value="ECO:0007669"/>
    <property type="project" value="UniProtKB-KW"/>
</dbReference>
<keyword evidence="4" id="KW-1003">Cell membrane</keyword>
<evidence type="ECO:0000256" key="11">
    <source>
        <dbReference type="ARBA" id="ARBA00023049"/>
    </source>
</evidence>
<evidence type="ECO:0000256" key="8">
    <source>
        <dbReference type="ARBA" id="ARBA00022801"/>
    </source>
</evidence>
<evidence type="ECO:0000256" key="9">
    <source>
        <dbReference type="ARBA" id="ARBA00022833"/>
    </source>
</evidence>
<dbReference type="Pfam" id="PF02163">
    <property type="entry name" value="Peptidase_M50"/>
    <property type="match status" value="1"/>
</dbReference>
<name>A0A212JZX5_9DELT</name>
<dbReference type="GO" id="GO:0046872">
    <property type="term" value="F:metal ion binding"/>
    <property type="evidence" value="ECO:0007669"/>
    <property type="project" value="UniProtKB-KW"/>
</dbReference>
<proteinExistence type="inferred from homology"/>
<feature type="transmembrane region" description="Helical" evidence="13">
    <location>
        <begin position="12"/>
        <end position="38"/>
    </location>
</feature>
<feature type="transmembrane region" description="Helical" evidence="13">
    <location>
        <begin position="59"/>
        <end position="81"/>
    </location>
</feature>
<sequence>MIDLSPDITKNITRIAVTLVPILLGMVLHELAHGYAAYRLGDPTPKLQGRLTLNPIKHLDVTGSIIFIITALTSPFVFGWAKPVNVQPRYFKDPRKGMMLISFAGPLANFALALAFGALYAVLTRYVISGGMPLTPTVKFFLSTTFMGIWINLTLGWFNLLPIPALDGGHILAGLLPRHLAEKFYAFGKYALIIIILLMVSGAFRYIMRPLVGTSAEIIGSLFAIPPQLLFF</sequence>
<gene>
    <name evidence="15" type="ORF">KL86DPRO_20413</name>
</gene>
<feature type="transmembrane region" description="Helical" evidence="13">
    <location>
        <begin position="184"/>
        <end position="204"/>
    </location>
</feature>
<keyword evidence="12 13" id="KW-0472">Membrane</keyword>
<feature type="transmembrane region" description="Helical" evidence="13">
    <location>
        <begin position="140"/>
        <end position="164"/>
    </location>
</feature>
<dbReference type="AlphaFoldDB" id="A0A212JZX5"/>
<evidence type="ECO:0000256" key="7">
    <source>
        <dbReference type="ARBA" id="ARBA00022723"/>
    </source>
</evidence>
<dbReference type="GO" id="GO:0008237">
    <property type="term" value="F:metallopeptidase activity"/>
    <property type="evidence" value="ECO:0007669"/>
    <property type="project" value="UniProtKB-KW"/>
</dbReference>
<keyword evidence="6 13" id="KW-0812">Transmembrane</keyword>
<keyword evidence="7" id="KW-0479">Metal-binding</keyword>
<dbReference type="InterPro" id="IPR044537">
    <property type="entry name" value="Rip2-like"/>
</dbReference>
<dbReference type="EMBL" id="FLUQ01000002">
    <property type="protein sequence ID" value="SBW05011.1"/>
    <property type="molecule type" value="Genomic_DNA"/>
</dbReference>